<comment type="subcellular location">
    <subcellularLocation>
        <location evidence="3">Mitochondrion inner membrane</location>
    </subcellularLocation>
</comment>
<comment type="caution">
    <text evidence="4">The sequence shown here is derived from an EMBL/GenBank/DDBJ whole genome shotgun (WGS) entry which is preliminary data.</text>
</comment>
<reference evidence="4" key="1">
    <citation type="submission" date="2022-12" db="EMBL/GenBank/DDBJ databases">
        <authorList>
            <person name="Brejova B."/>
        </authorList>
    </citation>
    <scope>NUCLEOTIDE SEQUENCE</scope>
</reference>
<keyword evidence="3" id="KW-0472">Membrane</keyword>
<evidence type="ECO:0000313" key="4">
    <source>
        <dbReference type="EMBL" id="CAI5756702.1"/>
    </source>
</evidence>
<evidence type="ECO:0000256" key="2">
    <source>
        <dbReference type="ARBA" id="ARBA00023157"/>
    </source>
</evidence>
<evidence type="ECO:0000313" key="5">
    <source>
        <dbReference type="Proteomes" id="UP001152885"/>
    </source>
</evidence>
<keyword evidence="5" id="KW-1185">Reference proteome</keyword>
<keyword evidence="3" id="KW-0496">Mitochondrion</keyword>
<proteinExistence type="inferred from homology"/>
<accession>A0A9W4TTN9</accession>
<gene>
    <name evidence="4" type="ORF">CANVERA_P1220</name>
</gene>
<comment type="function">
    <text evidence="3">Required for mitochondrial cytochrome c oxidase (COX) assembly and respiration.</text>
</comment>
<evidence type="ECO:0000256" key="3">
    <source>
        <dbReference type="RuleBase" id="RU364104"/>
    </source>
</evidence>
<sequence length="130" mass="15262">MSYSKKDKKSYSDIELPTNPNLPSWLITPKEEKAIFERWRKKAFAKCDDLIKLYIECSNNYKNPIEAMSKCSKINEDSLACVAQYQKRELLDLEREEFIKEKIEKKKLYKQYLADLKAKGELPSGDSDKL</sequence>
<comment type="similarity">
    <text evidence="1 3">Belongs to the CMC family.</text>
</comment>
<dbReference type="OrthoDB" id="6224010at2759"/>
<dbReference type="GO" id="GO:0005743">
    <property type="term" value="C:mitochondrial inner membrane"/>
    <property type="evidence" value="ECO:0007669"/>
    <property type="project" value="UniProtKB-SubCell"/>
</dbReference>
<keyword evidence="3" id="KW-0143">Chaperone</keyword>
<dbReference type="InterPro" id="IPR013892">
    <property type="entry name" value="Cyt_c_biogenesis_Cmc1-like"/>
</dbReference>
<name>A0A9W4TTN9_9ASCO</name>
<protein>
    <recommendedName>
        <fullName evidence="3">COX assembly mitochondrial protein</fullName>
    </recommendedName>
</protein>
<dbReference type="AlphaFoldDB" id="A0A9W4TTN9"/>
<dbReference type="Pfam" id="PF08583">
    <property type="entry name" value="Cmc1"/>
    <property type="match status" value="1"/>
</dbReference>
<dbReference type="EMBL" id="CANTUO010000001">
    <property type="protein sequence ID" value="CAI5756702.1"/>
    <property type="molecule type" value="Genomic_DNA"/>
</dbReference>
<keyword evidence="3" id="KW-0999">Mitochondrion inner membrane</keyword>
<organism evidence="4 5">
    <name type="scientific">Candida verbasci</name>
    <dbReference type="NCBI Taxonomy" id="1227364"/>
    <lineage>
        <taxon>Eukaryota</taxon>
        <taxon>Fungi</taxon>
        <taxon>Dikarya</taxon>
        <taxon>Ascomycota</taxon>
        <taxon>Saccharomycotina</taxon>
        <taxon>Pichiomycetes</taxon>
        <taxon>Debaryomycetaceae</taxon>
        <taxon>Candida/Lodderomyces clade</taxon>
        <taxon>Candida</taxon>
    </lineage>
</organism>
<evidence type="ECO:0000256" key="1">
    <source>
        <dbReference type="ARBA" id="ARBA00007347"/>
    </source>
</evidence>
<dbReference type="Proteomes" id="UP001152885">
    <property type="component" value="Unassembled WGS sequence"/>
</dbReference>
<keyword evidence="2" id="KW-1015">Disulfide bond</keyword>